<gene>
    <name evidence="1" type="ORF">OFLC_LOCUS11885</name>
</gene>
<dbReference type="WBParaSite" id="OFLC_0001188701-mRNA-1">
    <property type="protein sequence ID" value="OFLC_0001188701-mRNA-1"/>
    <property type="gene ID" value="OFLC_0001188701"/>
</dbReference>
<dbReference type="InterPro" id="IPR032675">
    <property type="entry name" value="LRR_dom_sf"/>
</dbReference>
<name>A0A183HWM5_9BILA</name>
<dbReference type="STRING" id="387005.A0A183HWM5"/>
<protein>
    <submittedName>
        <fullName evidence="3">Leucine-rich repeat domain-containing protein</fullName>
    </submittedName>
</protein>
<reference evidence="1 2" key="2">
    <citation type="submission" date="2018-11" db="EMBL/GenBank/DDBJ databases">
        <authorList>
            <consortium name="Pathogen Informatics"/>
        </authorList>
    </citation>
    <scope>NUCLEOTIDE SEQUENCE [LARGE SCALE GENOMIC DNA]</scope>
</reference>
<evidence type="ECO:0000313" key="2">
    <source>
        <dbReference type="Proteomes" id="UP000267606"/>
    </source>
</evidence>
<evidence type="ECO:0000313" key="3">
    <source>
        <dbReference type="WBParaSite" id="OFLC_0001188701-mRNA-1"/>
    </source>
</evidence>
<dbReference type="Gene3D" id="3.80.10.10">
    <property type="entry name" value="Ribonuclease Inhibitor"/>
    <property type="match status" value="1"/>
</dbReference>
<dbReference type="SUPFAM" id="SSF52058">
    <property type="entry name" value="L domain-like"/>
    <property type="match status" value="1"/>
</dbReference>
<reference evidence="3" key="1">
    <citation type="submission" date="2016-06" db="UniProtKB">
        <authorList>
            <consortium name="WormBaseParasite"/>
        </authorList>
    </citation>
    <scope>IDENTIFICATION</scope>
</reference>
<dbReference type="InterPro" id="IPR001611">
    <property type="entry name" value="Leu-rich_rpt"/>
</dbReference>
<accession>A0A183HWM5</accession>
<keyword evidence="2" id="KW-1185">Reference proteome</keyword>
<organism evidence="3">
    <name type="scientific">Onchocerca flexuosa</name>
    <dbReference type="NCBI Taxonomy" id="387005"/>
    <lineage>
        <taxon>Eukaryota</taxon>
        <taxon>Metazoa</taxon>
        <taxon>Ecdysozoa</taxon>
        <taxon>Nematoda</taxon>
        <taxon>Chromadorea</taxon>
        <taxon>Rhabditida</taxon>
        <taxon>Spirurina</taxon>
        <taxon>Spiruromorpha</taxon>
        <taxon>Filarioidea</taxon>
        <taxon>Onchocercidae</taxon>
        <taxon>Onchocerca</taxon>
    </lineage>
</organism>
<proteinExistence type="predicted"/>
<sequence>MEVGNKNTDYLKYLSSFITRLDLTGNKFTNLCCFKSFPRLTHLRLHKNPIISLKDISMLPSLDYLGVTEISMNNMDNDDKLALKNIKTLEFEDKISDIPVN</sequence>
<dbReference type="EMBL" id="UZAJ01017764">
    <property type="protein sequence ID" value="VDO80096.1"/>
    <property type="molecule type" value="Genomic_DNA"/>
</dbReference>
<evidence type="ECO:0000313" key="1">
    <source>
        <dbReference type="EMBL" id="VDO80096.1"/>
    </source>
</evidence>
<dbReference type="PROSITE" id="PS51450">
    <property type="entry name" value="LRR"/>
    <property type="match status" value="1"/>
</dbReference>
<dbReference type="Proteomes" id="UP000267606">
    <property type="component" value="Unassembled WGS sequence"/>
</dbReference>
<dbReference type="AlphaFoldDB" id="A0A183HWM5"/>